<dbReference type="AlphaFoldDB" id="A0A401QA97"/>
<keyword evidence="3" id="KW-1185">Reference proteome</keyword>
<feature type="non-terminal residue" evidence="2">
    <location>
        <position position="1"/>
    </location>
</feature>
<dbReference type="STRING" id="75743.A0A401QA97"/>
<dbReference type="OrthoDB" id="5873004at2759"/>
<comment type="caution">
    <text evidence="2">The sequence shown here is derived from an EMBL/GenBank/DDBJ whole genome shotgun (WGS) entry which is preliminary data.</text>
</comment>
<dbReference type="Proteomes" id="UP000288216">
    <property type="component" value="Unassembled WGS sequence"/>
</dbReference>
<proteinExistence type="predicted"/>
<feature type="region of interest" description="Disordered" evidence="1">
    <location>
        <begin position="1"/>
        <end position="41"/>
    </location>
</feature>
<evidence type="ECO:0000313" key="2">
    <source>
        <dbReference type="EMBL" id="GCB82237.1"/>
    </source>
</evidence>
<feature type="compositionally biased region" description="Gly residues" evidence="1">
    <location>
        <begin position="243"/>
        <end position="255"/>
    </location>
</feature>
<name>A0A401QA97_SCYTO</name>
<evidence type="ECO:0000256" key="1">
    <source>
        <dbReference type="SAM" id="MobiDB-lite"/>
    </source>
</evidence>
<dbReference type="EMBL" id="BFAA01020672">
    <property type="protein sequence ID" value="GCB82237.1"/>
    <property type="molecule type" value="Genomic_DNA"/>
</dbReference>
<organism evidence="2 3">
    <name type="scientific">Scyliorhinus torazame</name>
    <name type="common">Cloudy catshark</name>
    <name type="synonym">Catulus torazame</name>
    <dbReference type="NCBI Taxonomy" id="75743"/>
    <lineage>
        <taxon>Eukaryota</taxon>
        <taxon>Metazoa</taxon>
        <taxon>Chordata</taxon>
        <taxon>Craniata</taxon>
        <taxon>Vertebrata</taxon>
        <taxon>Chondrichthyes</taxon>
        <taxon>Elasmobranchii</taxon>
        <taxon>Galeomorphii</taxon>
        <taxon>Galeoidea</taxon>
        <taxon>Carcharhiniformes</taxon>
        <taxon>Scyliorhinidae</taxon>
        <taxon>Scyliorhinus</taxon>
    </lineage>
</organism>
<feature type="region of interest" description="Disordered" evidence="1">
    <location>
        <begin position="86"/>
        <end position="112"/>
    </location>
</feature>
<protein>
    <submittedName>
        <fullName evidence="2">Uncharacterized protein</fullName>
    </submittedName>
</protein>
<evidence type="ECO:0000313" key="3">
    <source>
        <dbReference type="Proteomes" id="UP000288216"/>
    </source>
</evidence>
<sequence length="255" mass="26723">SRGETVTLRSAKSEESLSSQHSGAVLPRVRSLRRHRSSSDAVSVSVLGDGLELATFPHCPSSASSSDDQEAIYMVPDFPVRTQEELVPGQRGDPRRTAHRLGSPATADRASRPVSFTRKLVRSAPSATGRTPSPDISNPVAISIPANVLQLVGSLAGEGQAAVLSPGDPAARTISLLLRSRDFQLASSSKGESENVSATSSWEVKGREVSPGPEDSLKRQHGEFWNPGSGFGGPRTIPSVLGQGDGGYIKGTGGF</sequence>
<accession>A0A401QA97</accession>
<gene>
    <name evidence="2" type="ORF">scyTo_0021963</name>
</gene>
<feature type="compositionally biased region" description="Polar residues" evidence="1">
    <location>
        <begin position="187"/>
        <end position="202"/>
    </location>
</feature>
<feature type="region of interest" description="Disordered" evidence="1">
    <location>
        <begin position="187"/>
        <end position="255"/>
    </location>
</feature>
<reference evidence="2 3" key="1">
    <citation type="journal article" date="2018" name="Nat. Ecol. Evol.">
        <title>Shark genomes provide insights into elasmobranch evolution and the origin of vertebrates.</title>
        <authorList>
            <person name="Hara Y"/>
            <person name="Yamaguchi K"/>
            <person name="Onimaru K"/>
            <person name="Kadota M"/>
            <person name="Koyanagi M"/>
            <person name="Keeley SD"/>
            <person name="Tatsumi K"/>
            <person name="Tanaka K"/>
            <person name="Motone F"/>
            <person name="Kageyama Y"/>
            <person name="Nozu R"/>
            <person name="Adachi N"/>
            <person name="Nishimura O"/>
            <person name="Nakagawa R"/>
            <person name="Tanegashima C"/>
            <person name="Kiyatake I"/>
            <person name="Matsumoto R"/>
            <person name="Murakumo K"/>
            <person name="Nishida K"/>
            <person name="Terakita A"/>
            <person name="Kuratani S"/>
            <person name="Sato K"/>
            <person name="Hyodo S Kuraku.S."/>
        </authorList>
    </citation>
    <scope>NUCLEOTIDE SEQUENCE [LARGE SCALE GENOMIC DNA]</scope>
</reference>